<dbReference type="UniPathway" id="UPA00606"/>
<dbReference type="InterPro" id="IPR035994">
    <property type="entry name" value="Nucleoside_phosphorylase_sf"/>
</dbReference>
<dbReference type="Pfam" id="PF01048">
    <property type="entry name" value="PNP_UDP_1"/>
    <property type="match status" value="1"/>
</dbReference>
<evidence type="ECO:0000259" key="6">
    <source>
        <dbReference type="Pfam" id="PF01048"/>
    </source>
</evidence>
<dbReference type="EC" id="2.4.2.1" evidence="5"/>
<evidence type="ECO:0000256" key="1">
    <source>
        <dbReference type="ARBA" id="ARBA00005058"/>
    </source>
</evidence>
<feature type="domain" description="Nucleoside phosphorylase" evidence="6">
    <location>
        <begin position="26"/>
        <end position="270"/>
    </location>
</feature>
<dbReference type="KEGG" id="mri:Mal4_07720"/>
<proteinExistence type="inferred from homology"/>
<dbReference type="NCBIfam" id="TIGR01697">
    <property type="entry name" value="PNPH-PUNA-XAPA"/>
    <property type="match status" value="1"/>
</dbReference>
<dbReference type="NCBIfam" id="TIGR01700">
    <property type="entry name" value="PNPH"/>
    <property type="match status" value="1"/>
</dbReference>
<reference evidence="7 8" key="1">
    <citation type="submission" date="2019-02" db="EMBL/GenBank/DDBJ databases">
        <title>Deep-cultivation of Planctomycetes and their phenomic and genomic characterization uncovers novel biology.</title>
        <authorList>
            <person name="Wiegand S."/>
            <person name="Jogler M."/>
            <person name="Boedeker C."/>
            <person name="Pinto D."/>
            <person name="Vollmers J."/>
            <person name="Rivas-Marin E."/>
            <person name="Kohn T."/>
            <person name="Peeters S.H."/>
            <person name="Heuer A."/>
            <person name="Rast P."/>
            <person name="Oberbeckmann S."/>
            <person name="Bunk B."/>
            <person name="Jeske O."/>
            <person name="Meyerdierks A."/>
            <person name="Storesund J.E."/>
            <person name="Kallscheuer N."/>
            <person name="Luecker S."/>
            <person name="Lage O.M."/>
            <person name="Pohl T."/>
            <person name="Merkel B.J."/>
            <person name="Hornburger P."/>
            <person name="Mueller R.-W."/>
            <person name="Bruemmer F."/>
            <person name="Labrenz M."/>
            <person name="Spormann A.M."/>
            <person name="Op den Camp H."/>
            <person name="Overmann J."/>
            <person name="Amann R."/>
            <person name="Jetten M.S.M."/>
            <person name="Mascher T."/>
            <person name="Medema M.H."/>
            <person name="Devos D.P."/>
            <person name="Kaster A.-K."/>
            <person name="Ovreas L."/>
            <person name="Rohde M."/>
            <person name="Galperin M.Y."/>
            <person name="Jogler C."/>
        </authorList>
    </citation>
    <scope>NUCLEOTIDE SEQUENCE [LARGE SCALE GENOMIC DNA]</scope>
    <source>
        <strain evidence="7 8">Mal4</strain>
    </source>
</reference>
<keyword evidence="3 5" id="KW-0328">Glycosyltransferase</keyword>
<evidence type="ECO:0000256" key="4">
    <source>
        <dbReference type="ARBA" id="ARBA00022679"/>
    </source>
</evidence>
<dbReference type="InterPro" id="IPR000845">
    <property type="entry name" value="Nucleoside_phosphorylase_d"/>
</dbReference>
<comment type="function">
    <text evidence="5">The purine nucleoside phosphorylases catalyze the phosphorolytic breakdown of the N-glycosidic bond in the beta-(deoxy)ribonucleoside molecules, with the formation of the corresponding free purine bases and pentose-1-phosphate.</text>
</comment>
<dbReference type="GO" id="GO:0005737">
    <property type="term" value="C:cytoplasm"/>
    <property type="evidence" value="ECO:0007669"/>
    <property type="project" value="TreeGrafter"/>
</dbReference>
<dbReference type="RefSeq" id="WP_145367141.1">
    <property type="nucleotide sequence ID" value="NZ_CP036275.1"/>
</dbReference>
<evidence type="ECO:0000313" key="8">
    <source>
        <dbReference type="Proteomes" id="UP000320496"/>
    </source>
</evidence>
<comment type="similarity">
    <text evidence="2 5">Belongs to the PNP/MTAP phosphorylase family.</text>
</comment>
<gene>
    <name evidence="7" type="primary">punA_1</name>
    <name evidence="7" type="ORF">Mal4_07720</name>
</gene>
<name>A0A517Z1Z0_9PLAN</name>
<evidence type="ECO:0000256" key="3">
    <source>
        <dbReference type="ARBA" id="ARBA00022676"/>
    </source>
</evidence>
<sequence length="281" mass="30719">MLELYDQIQEACSAIRAKWDHVPHAGIILGTGLGGLVDQIDVDVTLDYEEIPHFLRSTATGHRGRLVCGRLEGLPIMAMEGRFHMYEGYPLKQITLPVRVFKAMGAEMLIVSNAVGGMNPYYQCGDIMVIDDHINLMGDNPLIGINDDRLGPRFPDMCEPYDRALGDVALELARKQNFACHRGVMVAVCGPNLETRAEYRFLRQIGSDVVGMSTVPEVIVAVHAGLRTVGLSVVTDMCLPDALKPANVEEIIAIANGAEPKLRTLVTGLLAHEASSKDLDR</sequence>
<dbReference type="NCBIfam" id="NF006054">
    <property type="entry name" value="PRK08202.1"/>
    <property type="match status" value="1"/>
</dbReference>
<dbReference type="OrthoDB" id="1523230at2"/>
<dbReference type="AlphaFoldDB" id="A0A517Z1Z0"/>
<dbReference type="GO" id="GO:0004731">
    <property type="term" value="F:purine-nucleoside phosphorylase activity"/>
    <property type="evidence" value="ECO:0007669"/>
    <property type="project" value="UniProtKB-EC"/>
</dbReference>
<dbReference type="CDD" id="cd09009">
    <property type="entry name" value="PNP-EcPNPII_like"/>
    <property type="match status" value="1"/>
</dbReference>
<dbReference type="EMBL" id="CP036275">
    <property type="protein sequence ID" value="QDU36486.1"/>
    <property type="molecule type" value="Genomic_DNA"/>
</dbReference>
<keyword evidence="8" id="KW-1185">Reference proteome</keyword>
<dbReference type="PIRSF" id="PIRSF000477">
    <property type="entry name" value="PurNPase"/>
    <property type="match status" value="1"/>
</dbReference>
<evidence type="ECO:0000256" key="2">
    <source>
        <dbReference type="ARBA" id="ARBA00006751"/>
    </source>
</evidence>
<evidence type="ECO:0000256" key="5">
    <source>
        <dbReference type="PIRNR" id="PIRNR000477"/>
    </source>
</evidence>
<dbReference type="InterPro" id="IPR011270">
    <property type="entry name" value="Pur_Nuc_Pase_Ino/Guo-sp"/>
</dbReference>
<dbReference type="PANTHER" id="PTHR11904:SF9">
    <property type="entry name" value="PURINE NUCLEOSIDE PHOSPHORYLASE-RELATED"/>
    <property type="match status" value="1"/>
</dbReference>
<accession>A0A517Z1Z0</accession>
<comment type="pathway">
    <text evidence="1 5">Purine metabolism; purine nucleoside salvage.</text>
</comment>
<keyword evidence="4 5" id="KW-0808">Transferase</keyword>
<dbReference type="PANTHER" id="PTHR11904">
    <property type="entry name" value="METHYLTHIOADENOSINE/PURINE NUCLEOSIDE PHOSPHORYLASE"/>
    <property type="match status" value="1"/>
</dbReference>
<dbReference type="GO" id="GO:0009116">
    <property type="term" value="P:nucleoside metabolic process"/>
    <property type="evidence" value="ECO:0007669"/>
    <property type="project" value="InterPro"/>
</dbReference>
<dbReference type="Gene3D" id="3.40.50.1580">
    <property type="entry name" value="Nucleoside phosphorylase domain"/>
    <property type="match status" value="1"/>
</dbReference>
<protein>
    <recommendedName>
        <fullName evidence="5">Purine nucleoside phosphorylase</fullName>
        <ecNumber evidence="5">2.4.2.1</ecNumber>
    </recommendedName>
    <alternativeName>
        <fullName evidence="5">Inosine-guanosine phosphorylase</fullName>
    </alternativeName>
</protein>
<evidence type="ECO:0000313" key="7">
    <source>
        <dbReference type="EMBL" id="QDU36486.1"/>
    </source>
</evidence>
<dbReference type="Proteomes" id="UP000320496">
    <property type="component" value="Chromosome"/>
</dbReference>
<dbReference type="InterPro" id="IPR011268">
    <property type="entry name" value="Purine_phosphorylase"/>
</dbReference>
<dbReference type="SUPFAM" id="SSF53167">
    <property type="entry name" value="Purine and uridine phosphorylases"/>
    <property type="match status" value="1"/>
</dbReference>
<organism evidence="7 8">
    <name type="scientific">Maioricimonas rarisocia</name>
    <dbReference type="NCBI Taxonomy" id="2528026"/>
    <lineage>
        <taxon>Bacteria</taxon>
        <taxon>Pseudomonadati</taxon>
        <taxon>Planctomycetota</taxon>
        <taxon>Planctomycetia</taxon>
        <taxon>Planctomycetales</taxon>
        <taxon>Planctomycetaceae</taxon>
        <taxon>Maioricimonas</taxon>
    </lineage>
</organism>